<evidence type="ECO:0000313" key="2">
    <source>
        <dbReference type="EMBL" id="RZG69864.1"/>
    </source>
</evidence>
<dbReference type="STRING" id="202951.GCA_001485025_01005"/>
<feature type="transmembrane region" description="Helical" evidence="1">
    <location>
        <begin position="46"/>
        <end position="64"/>
    </location>
</feature>
<dbReference type="AlphaFoldDB" id="A0A4Q7B0Y7"/>
<reference evidence="2 3" key="1">
    <citation type="submission" date="2019-02" db="EMBL/GenBank/DDBJ databases">
        <title>The Batch Genome Submission of Acinetobacter spp. strains.</title>
        <authorList>
            <person name="Qin J."/>
            <person name="Hu Y."/>
            <person name="Ye H."/>
            <person name="Wei L."/>
            <person name="Feng Y."/>
            <person name="Zong Z."/>
        </authorList>
    </citation>
    <scope>NUCLEOTIDE SEQUENCE [LARGE SCALE GENOMIC DNA]</scope>
    <source>
        <strain evidence="2 3">WCHABo060081</strain>
    </source>
</reference>
<keyword evidence="1" id="KW-0812">Transmembrane</keyword>
<evidence type="ECO:0000256" key="1">
    <source>
        <dbReference type="SAM" id="Phobius"/>
    </source>
</evidence>
<protein>
    <submittedName>
        <fullName evidence="2">Uncharacterized protein</fullName>
    </submittedName>
</protein>
<sequence>MSTSMLYEWCTAFLQWTQLSHDALLIYLGALLFFLIAFFHQRQLKSNYAVWAVILAAVAFELFGARHDILDRGYWKVGSSLRDIVNMILMPLLIWLMAKYRVWKG</sequence>
<dbReference type="EMBL" id="SGSU01000001">
    <property type="protein sequence ID" value="RZG69864.1"/>
    <property type="molecule type" value="Genomic_DNA"/>
</dbReference>
<organism evidence="2 3">
    <name type="scientific">Acinetobacter bouvetii</name>
    <dbReference type="NCBI Taxonomy" id="202951"/>
    <lineage>
        <taxon>Bacteria</taxon>
        <taxon>Pseudomonadati</taxon>
        <taxon>Pseudomonadota</taxon>
        <taxon>Gammaproteobacteria</taxon>
        <taxon>Moraxellales</taxon>
        <taxon>Moraxellaceae</taxon>
        <taxon>Acinetobacter</taxon>
    </lineage>
</organism>
<dbReference type="Proteomes" id="UP000293483">
    <property type="component" value="Unassembled WGS sequence"/>
</dbReference>
<name>A0A4Q7B0Y7_9GAMM</name>
<keyword evidence="1" id="KW-0472">Membrane</keyword>
<keyword evidence="1" id="KW-1133">Transmembrane helix</keyword>
<comment type="caution">
    <text evidence="2">The sequence shown here is derived from an EMBL/GenBank/DDBJ whole genome shotgun (WGS) entry which is preliminary data.</text>
</comment>
<evidence type="ECO:0000313" key="3">
    <source>
        <dbReference type="Proteomes" id="UP000293483"/>
    </source>
</evidence>
<feature type="transmembrane region" description="Helical" evidence="1">
    <location>
        <begin position="84"/>
        <end position="102"/>
    </location>
</feature>
<dbReference type="RefSeq" id="WP_130143743.1">
    <property type="nucleotide sequence ID" value="NZ_SGSU01000001.1"/>
</dbReference>
<gene>
    <name evidence="2" type="ORF">EXE25_00830</name>
</gene>
<feature type="transmembrane region" description="Helical" evidence="1">
    <location>
        <begin position="20"/>
        <end position="39"/>
    </location>
</feature>
<proteinExistence type="predicted"/>
<accession>A0A4Q7B0Y7</accession>